<accession>A0A6A5TP07</accession>
<dbReference type="AlphaFoldDB" id="A0A6A5TP07"/>
<proteinExistence type="predicted"/>
<protein>
    <submittedName>
        <fullName evidence="2">Uncharacterized protein</fullName>
    </submittedName>
</protein>
<keyword evidence="3" id="KW-1185">Reference proteome</keyword>
<organism evidence="2 3">
    <name type="scientific">Byssothecium circinans</name>
    <dbReference type="NCBI Taxonomy" id="147558"/>
    <lineage>
        <taxon>Eukaryota</taxon>
        <taxon>Fungi</taxon>
        <taxon>Dikarya</taxon>
        <taxon>Ascomycota</taxon>
        <taxon>Pezizomycotina</taxon>
        <taxon>Dothideomycetes</taxon>
        <taxon>Pleosporomycetidae</taxon>
        <taxon>Pleosporales</taxon>
        <taxon>Massarineae</taxon>
        <taxon>Massarinaceae</taxon>
        <taxon>Byssothecium</taxon>
    </lineage>
</organism>
<dbReference type="EMBL" id="ML976999">
    <property type="protein sequence ID" value="KAF1954381.1"/>
    <property type="molecule type" value="Genomic_DNA"/>
</dbReference>
<feature type="compositionally biased region" description="Polar residues" evidence="1">
    <location>
        <begin position="1"/>
        <end position="12"/>
    </location>
</feature>
<dbReference type="Proteomes" id="UP000800035">
    <property type="component" value="Unassembled WGS sequence"/>
</dbReference>
<name>A0A6A5TP07_9PLEO</name>
<evidence type="ECO:0000313" key="2">
    <source>
        <dbReference type="EMBL" id="KAF1954381.1"/>
    </source>
</evidence>
<feature type="region of interest" description="Disordered" evidence="1">
    <location>
        <begin position="1"/>
        <end position="30"/>
    </location>
</feature>
<gene>
    <name evidence="2" type="ORF">CC80DRAFT_567612</name>
</gene>
<evidence type="ECO:0000256" key="1">
    <source>
        <dbReference type="SAM" id="MobiDB-lite"/>
    </source>
</evidence>
<evidence type="ECO:0000313" key="3">
    <source>
        <dbReference type="Proteomes" id="UP000800035"/>
    </source>
</evidence>
<reference evidence="2" key="1">
    <citation type="journal article" date="2020" name="Stud. Mycol.">
        <title>101 Dothideomycetes genomes: a test case for predicting lifestyles and emergence of pathogens.</title>
        <authorList>
            <person name="Haridas S."/>
            <person name="Albert R."/>
            <person name="Binder M."/>
            <person name="Bloem J."/>
            <person name="Labutti K."/>
            <person name="Salamov A."/>
            <person name="Andreopoulos B."/>
            <person name="Baker S."/>
            <person name="Barry K."/>
            <person name="Bills G."/>
            <person name="Bluhm B."/>
            <person name="Cannon C."/>
            <person name="Castanera R."/>
            <person name="Culley D."/>
            <person name="Daum C."/>
            <person name="Ezra D."/>
            <person name="Gonzalez J."/>
            <person name="Henrissat B."/>
            <person name="Kuo A."/>
            <person name="Liang C."/>
            <person name="Lipzen A."/>
            <person name="Lutzoni F."/>
            <person name="Magnuson J."/>
            <person name="Mondo S."/>
            <person name="Nolan M."/>
            <person name="Ohm R."/>
            <person name="Pangilinan J."/>
            <person name="Park H.-J."/>
            <person name="Ramirez L."/>
            <person name="Alfaro M."/>
            <person name="Sun H."/>
            <person name="Tritt A."/>
            <person name="Yoshinaga Y."/>
            <person name="Zwiers L.-H."/>
            <person name="Turgeon B."/>
            <person name="Goodwin S."/>
            <person name="Spatafora J."/>
            <person name="Crous P."/>
            <person name="Grigoriev I."/>
        </authorList>
    </citation>
    <scope>NUCLEOTIDE SEQUENCE</scope>
    <source>
        <strain evidence="2">CBS 675.92</strain>
    </source>
</reference>
<sequence>MATRKFNQSSNAAFGPPPSSPSERVIGPGTHPFMTMNGRMLHRPPGYPADYLDMADLTPHYFQSYNKAHQPLSFSPTEYPTSPNVPAIDHQFTRPSPAPDGQLSQPHQCTGIHDFNFSPSFRTVPEPSPYSDPSPANNSNITAFHPHLRTATTAPNALVRYSPQAMSQEQYHEQLWNAFLQRNPSLTSLPPQPPRPSSATYAAAGPTNIPINTPLRRPSNAESTRWILSLLQRGYISKEDATAMISSLENLHEMSEEDKETILAIGNLQITPEYVYEFSKMVNG</sequence>